<evidence type="ECO:0000313" key="2">
    <source>
        <dbReference type="EMBL" id="GGK11069.1"/>
    </source>
</evidence>
<protein>
    <submittedName>
        <fullName evidence="2">Uncharacterized protein</fullName>
    </submittedName>
</protein>
<keyword evidence="1" id="KW-0472">Membrane</keyword>
<evidence type="ECO:0000313" key="3">
    <source>
        <dbReference type="Proteomes" id="UP000647587"/>
    </source>
</evidence>
<gene>
    <name evidence="2" type="ORF">GCM10008955_00430</name>
</gene>
<comment type="caution">
    <text evidence="2">The sequence shown here is derived from an EMBL/GenBank/DDBJ whole genome shotgun (WGS) entry which is preliminary data.</text>
</comment>
<keyword evidence="1" id="KW-1133">Transmembrane helix</keyword>
<feature type="transmembrane region" description="Helical" evidence="1">
    <location>
        <begin position="43"/>
        <end position="61"/>
    </location>
</feature>
<evidence type="ECO:0000256" key="1">
    <source>
        <dbReference type="SAM" id="Phobius"/>
    </source>
</evidence>
<name>A0ABQ2EJN3_9DEIO</name>
<reference evidence="3" key="1">
    <citation type="journal article" date="2019" name="Int. J. Syst. Evol. Microbiol.">
        <title>The Global Catalogue of Microorganisms (GCM) 10K type strain sequencing project: providing services to taxonomists for standard genome sequencing and annotation.</title>
        <authorList>
            <consortium name="The Broad Institute Genomics Platform"/>
            <consortium name="The Broad Institute Genome Sequencing Center for Infectious Disease"/>
            <person name="Wu L."/>
            <person name="Ma J."/>
        </authorList>
    </citation>
    <scope>NUCLEOTIDE SEQUENCE [LARGE SCALE GENOMIC DNA]</scope>
    <source>
        <strain evidence="3">JCM 30331</strain>
    </source>
</reference>
<accession>A0ABQ2EJN3</accession>
<organism evidence="2 3">
    <name type="scientific">Deinococcus malanensis</name>
    <dbReference type="NCBI Taxonomy" id="1706855"/>
    <lineage>
        <taxon>Bacteria</taxon>
        <taxon>Thermotogati</taxon>
        <taxon>Deinococcota</taxon>
        <taxon>Deinococci</taxon>
        <taxon>Deinococcales</taxon>
        <taxon>Deinococcaceae</taxon>
        <taxon>Deinococcus</taxon>
    </lineage>
</organism>
<sequence>MPGILHADDQTAAGCQLEVLAEFGGEWHASACFHFVLLSHSSSLFAGVMVLACLVCLMLPARLHPRLSHADNLIQ</sequence>
<dbReference type="EMBL" id="BMPP01000001">
    <property type="protein sequence ID" value="GGK11069.1"/>
    <property type="molecule type" value="Genomic_DNA"/>
</dbReference>
<proteinExistence type="predicted"/>
<dbReference type="Proteomes" id="UP000647587">
    <property type="component" value="Unassembled WGS sequence"/>
</dbReference>
<keyword evidence="1" id="KW-0812">Transmembrane</keyword>
<keyword evidence="3" id="KW-1185">Reference proteome</keyword>